<gene>
    <name evidence="2" type="ORF">EV383_0253</name>
</gene>
<keyword evidence="3" id="KW-1185">Reference proteome</keyword>
<evidence type="ECO:0000313" key="3">
    <source>
        <dbReference type="Proteomes" id="UP000291591"/>
    </source>
</evidence>
<comment type="caution">
    <text evidence="2">The sequence shown here is derived from an EMBL/GenBank/DDBJ whole genome shotgun (WGS) entry which is preliminary data.</text>
</comment>
<dbReference type="Proteomes" id="UP000291591">
    <property type="component" value="Unassembled WGS sequence"/>
</dbReference>
<sequence>MADSVENAPDPDSQEFLDNQNTVERQAPGKNADEAGNEPGVLPDEPPLVGEDLTQRAPKSD</sequence>
<protein>
    <submittedName>
        <fullName evidence="2">Uncharacterized protein</fullName>
    </submittedName>
</protein>
<reference evidence="2 3" key="1">
    <citation type="submission" date="2019-02" db="EMBL/GenBank/DDBJ databases">
        <title>Sequencing the genomes of 1000 actinobacteria strains.</title>
        <authorList>
            <person name="Klenk H.-P."/>
        </authorList>
    </citation>
    <scope>NUCLEOTIDE SEQUENCE [LARGE SCALE GENOMIC DNA]</scope>
    <source>
        <strain evidence="2 3">DSM 45779</strain>
    </source>
</reference>
<proteinExistence type="predicted"/>
<feature type="region of interest" description="Disordered" evidence="1">
    <location>
        <begin position="1"/>
        <end position="61"/>
    </location>
</feature>
<accession>A0A4Q7URQ3</accession>
<dbReference type="RefSeq" id="WP_130288203.1">
    <property type="nucleotide sequence ID" value="NZ_SHKL01000001.1"/>
</dbReference>
<name>A0A4Q7URQ3_PSEST</name>
<dbReference type="OrthoDB" id="9947732at2"/>
<organism evidence="2 3">
    <name type="scientific">Pseudonocardia sediminis</name>
    <dbReference type="NCBI Taxonomy" id="1397368"/>
    <lineage>
        <taxon>Bacteria</taxon>
        <taxon>Bacillati</taxon>
        <taxon>Actinomycetota</taxon>
        <taxon>Actinomycetes</taxon>
        <taxon>Pseudonocardiales</taxon>
        <taxon>Pseudonocardiaceae</taxon>
        <taxon>Pseudonocardia</taxon>
    </lineage>
</organism>
<evidence type="ECO:0000256" key="1">
    <source>
        <dbReference type="SAM" id="MobiDB-lite"/>
    </source>
</evidence>
<dbReference type="AlphaFoldDB" id="A0A4Q7URQ3"/>
<dbReference type="EMBL" id="SHKL01000001">
    <property type="protein sequence ID" value="RZT83448.1"/>
    <property type="molecule type" value="Genomic_DNA"/>
</dbReference>
<evidence type="ECO:0000313" key="2">
    <source>
        <dbReference type="EMBL" id="RZT83448.1"/>
    </source>
</evidence>